<keyword evidence="3 5" id="KW-0949">S-adenosyl-L-methionine</keyword>
<evidence type="ECO:0000256" key="1">
    <source>
        <dbReference type="ARBA" id="ARBA00022603"/>
    </source>
</evidence>
<keyword evidence="2 5" id="KW-0808">Transferase</keyword>
<evidence type="ECO:0000256" key="5">
    <source>
        <dbReference type="PROSITE-ProRule" id="PRU01023"/>
    </source>
</evidence>
<evidence type="ECO:0000256" key="3">
    <source>
        <dbReference type="ARBA" id="ARBA00022691"/>
    </source>
</evidence>
<dbReference type="AlphaFoldDB" id="A0A9Y2F5E1"/>
<dbReference type="GO" id="GO:0008173">
    <property type="term" value="F:RNA methyltransferase activity"/>
    <property type="evidence" value="ECO:0007669"/>
    <property type="project" value="InterPro"/>
</dbReference>
<dbReference type="EC" id="2.1.1.-" evidence="7"/>
<dbReference type="GO" id="GO:0003723">
    <property type="term" value="F:RNA binding"/>
    <property type="evidence" value="ECO:0007669"/>
    <property type="project" value="UniProtKB-UniRule"/>
</dbReference>
<dbReference type="SUPFAM" id="SSF53335">
    <property type="entry name" value="S-adenosyl-L-methionine-dependent methyltransferases"/>
    <property type="match status" value="1"/>
</dbReference>
<dbReference type="Gene3D" id="3.40.50.150">
    <property type="entry name" value="Vaccinia Virus protein VP39"/>
    <property type="match status" value="1"/>
</dbReference>
<keyword evidence="4 5" id="KW-0694">RNA-binding</keyword>
<dbReference type="Proteomes" id="UP001231445">
    <property type="component" value="Chromosome"/>
</dbReference>
<dbReference type="InterPro" id="IPR001678">
    <property type="entry name" value="MeTrfase_RsmB-F_NOP2_dom"/>
</dbReference>
<comment type="caution">
    <text evidence="5">Lacks conserved residue(s) required for the propagation of feature annotation.</text>
</comment>
<name>A0A9Y2F5E1_9SPHN</name>
<protein>
    <submittedName>
        <fullName evidence="7">RsmB/NOP family class I SAM-dependent RNA methyltransferase</fullName>
        <ecNumber evidence="7">2.1.1.-</ecNumber>
    </submittedName>
</protein>
<organism evidence="7 8">
    <name type="scientific">Altererythrobacter rubellus</name>
    <dbReference type="NCBI Taxonomy" id="2173831"/>
    <lineage>
        <taxon>Bacteria</taxon>
        <taxon>Pseudomonadati</taxon>
        <taxon>Pseudomonadota</taxon>
        <taxon>Alphaproteobacteria</taxon>
        <taxon>Sphingomonadales</taxon>
        <taxon>Erythrobacteraceae</taxon>
        <taxon>Altererythrobacter</taxon>
    </lineage>
</organism>
<dbReference type="InterPro" id="IPR023267">
    <property type="entry name" value="RCMT"/>
</dbReference>
<evidence type="ECO:0000313" key="8">
    <source>
        <dbReference type="Proteomes" id="UP001231445"/>
    </source>
</evidence>
<feature type="binding site" evidence="5">
    <location>
        <position position="262"/>
    </location>
    <ligand>
        <name>S-adenosyl-L-methionine</name>
        <dbReference type="ChEBI" id="CHEBI:59789"/>
    </ligand>
</feature>
<feature type="active site" description="Nucleophile" evidence="5">
    <location>
        <position position="334"/>
    </location>
</feature>
<dbReference type="KEGG" id="arue:QQX03_06960"/>
<feature type="binding site" evidence="5">
    <location>
        <position position="233"/>
    </location>
    <ligand>
        <name>S-adenosyl-L-methionine</name>
        <dbReference type="ChEBI" id="CHEBI:59789"/>
    </ligand>
</feature>
<dbReference type="RefSeq" id="WP_285975038.1">
    <property type="nucleotide sequence ID" value="NZ_CP127221.1"/>
</dbReference>
<evidence type="ECO:0000256" key="4">
    <source>
        <dbReference type="ARBA" id="ARBA00022884"/>
    </source>
</evidence>
<dbReference type="PROSITE" id="PS51686">
    <property type="entry name" value="SAM_MT_RSMB_NOP"/>
    <property type="match status" value="1"/>
</dbReference>
<dbReference type="InterPro" id="IPR049560">
    <property type="entry name" value="MeTrfase_RsmB-F_NOP2_cat"/>
</dbReference>
<keyword evidence="8" id="KW-1185">Reference proteome</keyword>
<dbReference type="InterPro" id="IPR029063">
    <property type="entry name" value="SAM-dependent_MTases_sf"/>
</dbReference>
<accession>A0A9Y2F5E1</accession>
<evidence type="ECO:0000259" key="6">
    <source>
        <dbReference type="PROSITE" id="PS51686"/>
    </source>
</evidence>
<sequence length="392" mass="41742">MTPAARVQAAIELLDQIIDAAKSKGAPADRLIANYFKQRRYAGSKDRRAVRELVYAAVRACGPIPVSGRAAMLRLAEQDDTIAALFDGSAHGAAAIGDEEKPAPDGVAPDWLTQALTASGIDQNEAAALLDRAPLDIRVNTLKADRSGIELPETGEPLAASQALRFSTGTSVEQWPAYRDGRIEVQDHGSQLVCEAFSARPGETVVDLCAGAGGKSLALASAMQNQGRLLACDTNRGRLSRLAPRAERAGAGLIETLLLNPDRELEMLAEWRGVADAVLVDAPCSGTGTWRRNPEARWRLDEGELTRLTFLQDRLIDIAAAMVKPGGRIGFVTCSLLDVEGKDRIAAALERHPKLKPIDIALPLGRAHGAGVRLSPAHDGTDGFFVAMLRAG</sequence>
<reference evidence="7 8" key="1">
    <citation type="submission" date="2023-06" db="EMBL/GenBank/DDBJ databases">
        <title>Altererythrobacter rubellus NBRC 112769 genome.</title>
        <authorList>
            <person name="Zhang K."/>
        </authorList>
    </citation>
    <scope>NUCLEOTIDE SEQUENCE [LARGE SCALE GENOMIC DNA]</scope>
    <source>
        <strain evidence="7 8">NBRC 112769</strain>
    </source>
</reference>
<comment type="similarity">
    <text evidence="5">Belongs to the class I-like SAM-binding methyltransferase superfamily. RsmB/NOP family.</text>
</comment>
<dbReference type="GO" id="GO:0001510">
    <property type="term" value="P:RNA methylation"/>
    <property type="evidence" value="ECO:0007669"/>
    <property type="project" value="InterPro"/>
</dbReference>
<dbReference type="PANTHER" id="PTHR22807:SF53">
    <property type="entry name" value="RIBOSOMAL RNA SMALL SUBUNIT METHYLTRANSFERASE B-RELATED"/>
    <property type="match status" value="1"/>
</dbReference>
<dbReference type="CDD" id="cd02440">
    <property type="entry name" value="AdoMet_MTases"/>
    <property type="match status" value="1"/>
</dbReference>
<dbReference type="PANTHER" id="PTHR22807">
    <property type="entry name" value="NOP2 YEAST -RELATED NOL1/NOP2/FMU SUN DOMAIN-CONTAINING"/>
    <property type="match status" value="1"/>
</dbReference>
<proteinExistence type="inferred from homology"/>
<feature type="domain" description="SAM-dependent MTase RsmB/NOP-type" evidence="6">
    <location>
        <begin position="116"/>
        <end position="392"/>
    </location>
</feature>
<dbReference type="EMBL" id="CP127221">
    <property type="protein sequence ID" value="WIW94722.1"/>
    <property type="molecule type" value="Genomic_DNA"/>
</dbReference>
<dbReference type="Pfam" id="PF01189">
    <property type="entry name" value="Methyltr_RsmB-F"/>
    <property type="match status" value="1"/>
</dbReference>
<evidence type="ECO:0000256" key="2">
    <source>
        <dbReference type="ARBA" id="ARBA00022679"/>
    </source>
</evidence>
<gene>
    <name evidence="7" type="ORF">QQX03_06960</name>
</gene>
<keyword evidence="1 5" id="KW-0489">Methyltransferase</keyword>
<dbReference type="PRINTS" id="PR02008">
    <property type="entry name" value="RCMTFAMILY"/>
</dbReference>
<feature type="binding site" evidence="5">
    <location>
        <position position="281"/>
    </location>
    <ligand>
        <name>S-adenosyl-L-methionine</name>
        <dbReference type="ChEBI" id="CHEBI:59789"/>
    </ligand>
</feature>
<evidence type="ECO:0000313" key="7">
    <source>
        <dbReference type="EMBL" id="WIW94722.1"/>
    </source>
</evidence>